<organism evidence="1 2">
    <name type="scientific">Prochlorococcus marinus str. GP2</name>
    <dbReference type="NCBI Taxonomy" id="59925"/>
    <lineage>
        <taxon>Bacteria</taxon>
        <taxon>Bacillati</taxon>
        <taxon>Cyanobacteriota</taxon>
        <taxon>Cyanophyceae</taxon>
        <taxon>Synechococcales</taxon>
        <taxon>Prochlorococcaceae</taxon>
        <taxon>Prochlorococcus</taxon>
    </lineage>
</organism>
<sequence length="72" mass="8293">MNSETNDSTNPVLTFEGKKYLINELSKDIKESIRGLQIAETQMKMHEDTLKLLSISRNSLANELREKLKNLE</sequence>
<dbReference type="OrthoDB" id="559265at2"/>
<evidence type="ECO:0000313" key="2">
    <source>
        <dbReference type="Proteomes" id="UP000030598"/>
    </source>
</evidence>
<name>A0A0A1ZEY0_PROMR</name>
<gene>
    <name evidence="1" type="ORF">EU91_1013</name>
</gene>
<evidence type="ECO:0000313" key="1">
    <source>
        <dbReference type="EMBL" id="KGF87975.1"/>
    </source>
</evidence>
<reference evidence="2" key="1">
    <citation type="journal article" date="2014" name="Sci. Data">
        <title>Genomes of diverse isolates of the marine cyanobacterium Prochlorococcus.</title>
        <authorList>
            <person name="Biller S."/>
            <person name="Berube P."/>
            <person name="Thompson J."/>
            <person name="Kelly L."/>
            <person name="Roggensack S."/>
            <person name="Awad L."/>
            <person name="Roache-Johnson K."/>
            <person name="Ding H."/>
            <person name="Giovannoni S.J."/>
            <person name="Moore L.R."/>
            <person name="Chisholm S.W."/>
        </authorList>
    </citation>
    <scope>NUCLEOTIDE SEQUENCE [LARGE SCALE GENOMIC DNA]</scope>
    <source>
        <strain evidence="2">GP2</strain>
    </source>
</reference>
<dbReference type="Proteomes" id="UP000030598">
    <property type="component" value="Unassembled WGS sequence"/>
</dbReference>
<dbReference type="STRING" id="59925.EU91_1013"/>
<dbReference type="InterPro" id="IPR045615">
    <property type="entry name" value="DUF6447"/>
</dbReference>
<dbReference type="AlphaFoldDB" id="A0A0A1ZEY0"/>
<dbReference type="Pfam" id="PF20045">
    <property type="entry name" value="DUF6447"/>
    <property type="match status" value="1"/>
</dbReference>
<proteinExistence type="predicted"/>
<dbReference type="EMBL" id="JNAH01000004">
    <property type="protein sequence ID" value="KGF87975.1"/>
    <property type="molecule type" value="Genomic_DNA"/>
</dbReference>
<protein>
    <submittedName>
        <fullName evidence="1">Uncharacterized protein</fullName>
    </submittedName>
</protein>
<comment type="caution">
    <text evidence="1">The sequence shown here is derived from an EMBL/GenBank/DDBJ whole genome shotgun (WGS) entry which is preliminary data.</text>
</comment>
<dbReference type="RefSeq" id="WP_032524494.1">
    <property type="nucleotide sequence ID" value="NZ_CP138934.1"/>
</dbReference>
<accession>A0A0A1ZEY0</accession>